<dbReference type="SUPFAM" id="SSF51569">
    <property type="entry name" value="Aldolase"/>
    <property type="match status" value="1"/>
</dbReference>
<dbReference type="PANTHER" id="PTHR42738">
    <property type="entry name" value="HYDROXYMETHYLGLUTARYL-COA LYASE"/>
    <property type="match status" value="1"/>
</dbReference>
<comment type="caution">
    <text evidence="8">The sequence shown here is derived from an EMBL/GenBank/DDBJ whole genome shotgun (WGS) entry which is preliminary data.</text>
</comment>
<accession>A0A9P6NTT5</accession>
<keyword evidence="5" id="KW-0456">Lyase</keyword>
<dbReference type="PROSITE" id="PS50991">
    <property type="entry name" value="PYR_CT"/>
    <property type="match status" value="1"/>
</dbReference>
<dbReference type="InterPro" id="IPR013785">
    <property type="entry name" value="Aldolase_TIM"/>
</dbReference>
<dbReference type="InterPro" id="IPR000891">
    <property type="entry name" value="PYR_CT"/>
</dbReference>
<dbReference type="PANTHER" id="PTHR42738:SF7">
    <property type="entry name" value="HYDROXYMETHYLGLUTARYL-COA LYASE"/>
    <property type="match status" value="1"/>
</dbReference>
<evidence type="ECO:0000256" key="3">
    <source>
        <dbReference type="ARBA" id="ARBA00012910"/>
    </source>
</evidence>
<evidence type="ECO:0000313" key="9">
    <source>
        <dbReference type="Proteomes" id="UP000886653"/>
    </source>
</evidence>
<dbReference type="GO" id="GO:0004419">
    <property type="term" value="F:hydroxymethylglutaryl-CoA lyase activity"/>
    <property type="evidence" value="ECO:0007669"/>
    <property type="project" value="UniProtKB-EC"/>
</dbReference>
<dbReference type="EMBL" id="MU167222">
    <property type="protein sequence ID" value="KAG0150109.1"/>
    <property type="molecule type" value="Genomic_DNA"/>
</dbReference>
<dbReference type="Pfam" id="PF00682">
    <property type="entry name" value="HMGL-like"/>
    <property type="match status" value="1"/>
</dbReference>
<proteinExistence type="inferred from homology"/>
<dbReference type="NCBIfam" id="NF004283">
    <property type="entry name" value="PRK05692.1"/>
    <property type="match status" value="1"/>
</dbReference>
<comment type="pathway">
    <text evidence="1">Metabolic intermediate metabolism; (S)-3-hydroxy-3-methylglutaryl-CoA degradation; acetoacetate from (S)-3-hydroxy-3-methylglutaryl-CoA: step 1/1.</text>
</comment>
<evidence type="ECO:0000256" key="1">
    <source>
        <dbReference type="ARBA" id="ARBA00005143"/>
    </source>
</evidence>
<dbReference type="GO" id="GO:0046872">
    <property type="term" value="F:metal ion binding"/>
    <property type="evidence" value="ECO:0007669"/>
    <property type="project" value="UniProtKB-KW"/>
</dbReference>
<dbReference type="AlphaFoldDB" id="A0A9P6NTT5"/>
<gene>
    <name evidence="8" type="ORF">CROQUDRAFT_652799</name>
</gene>
<dbReference type="CDD" id="cd07938">
    <property type="entry name" value="DRE_TIM_HMGL"/>
    <property type="match status" value="1"/>
</dbReference>
<comment type="catalytic activity">
    <reaction evidence="6">
        <text>(3S)-3-hydroxy-3-methylglutaryl-CoA = acetoacetate + acetyl-CoA</text>
        <dbReference type="Rhea" id="RHEA:24404"/>
        <dbReference type="ChEBI" id="CHEBI:13705"/>
        <dbReference type="ChEBI" id="CHEBI:43074"/>
        <dbReference type="ChEBI" id="CHEBI:57288"/>
        <dbReference type="EC" id="4.1.3.4"/>
    </reaction>
</comment>
<sequence length="391" mass="42014">MWSKQRRGLECASALLTSVPHHLKQSFRIQRWISVRSATVSTLSNNLRNGGGRYVRIMEVSPRDGLQNETKSLPVGLKVDLIQKLLFSKLRNIEVGSFVSPKWVPQMASTAELISHPLLVEARKTSQPTFSCLIPNHKGLESFKGVNFEASPHQEPVVNEIALFASATEGFSQANLNTSVAVSLKKMEPVAEEARRLGLSIRGYVSCVFGCPYEGKVDLKQVASVSQALFDMGCYEVAISDTIGVAVPSQIIDCLNVLQQTGIEPSRLGIHCHDTFGTSLANLLTAVGMGVRTVDSSIGGIGGCPYSPGATGNVATEDVVYALESSGFSTDILNGSVIAPGVLGNDRELLKKLEPLANIGNWINLQLGRSNSSRVGRAVLARKARQTAQAV</sequence>
<dbReference type="InterPro" id="IPR043594">
    <property type="entry name" value="HMGL"/>
</dbReference>
<evidence type="ECO:0000313" key="8">
    <source>
        <dbReference type="EMBL" id="KAG0150109.1"/>
    </source>
</evidence>
<dbReference type="GO" id="GO:0046951">
    <property type="term" value="P:ketone body biosynthetic process"/>
    <property type="evidence" value="ECO:0007669"/>
    <property type="project" value="TreeGrafter"/>
</dbReference>
<dbReference type="EC" id="4.1.3.4" evidence="3"/>
<evidence type="ECO:0000256" key="6">
    <source>
        <dbReference type="ARBA" id="ARBA00049877"/>
    </source>
</evidence>
<dbReference type="FunFam" id="3.20.20.70:FF:000201">
    <property type="entry name" value="Hydroxymethylglutaryl-CoA lyase"/>
    <property type="match status" value="1"/>
</dbReference>
<evidence type="ECO:0000256" key="2">
    <source>
        <dbReference type="ARBA" id="ARBA00009405"/>
    </source>
</evidence>
<protein>
    <recommendedName>
        <fullName evidence="3">hydroxymethylglutaryl-CoA lyase</fullName>
        <ecNumber evidence="3">4.1.3.4</ecNumber>
    </recommendedName>
</protein>
<evidence type="ECO:0000259" key="7">
    <source>
        <dbReference type="PROSITE" id="PS50991"/>
    </source>
</evidence>
<dbReference type="Gene3D" id="3.20.20.70">
    <property type="entry name" value="Aldolase class I"/>
    <property type="match status" value="1"/>
</dbReference>
<keyword evidence="4" id="KW-0479">Metal-binding</keyword>
<organism evidence="8 9">
    <name type="scientific">Cronartium quercuum f. sp. fusiforme G11</name>
    <dbReference type="NCBI Taxonomy" id="708437"/>
    <lineage>
        <taxon>Eukaryota</taxon>
        <taxon>Fungi</taxon>
        <taxon>Dikarya</taxon>
        <taxon>Basidiomycota</taxon>
        <taxon>Pucciniomycotina</taxon>
        <taxon>Pucciniomycetes</taxon>
        <taxon>Pucciniales</taxon>
        <taxon>Coleosporiaceae</taxon>
        <taxon>Cronartium</taxon>
    </lineage>
</organism>
<name>A0A9P6NTT5_9BASI</name>
<dbReference type="OrthoDB" id="1905920at2759"/>
<feature type="domain" description="Pyruvate carboxyltransferase" evidence="7">
    <location>
        <begin position="55"/>
        <end position="338"/>
    </location>
</feature>
<evidence type="ECO:0000256" key="5">
    <source>
        <dbReference type="ARBA" id="ARBA00023239"/>
    </source>
</evidence>
<reference evidence="8" key="1">
    <citation type="submission" date="2013-11" db="EMBL/GenBank/DDBJ databases">
        <title>Genome sequence of the fusiform rust pathogen reveals effectors for host alternation and coevolution with pine.</title>
        <authorList>
            <consortium name="DOE Joint Genome Institute"/>
            <person name="Smith K."/>
            <person name="Pendleton A."/>
            <person name="Kubisiak T."/>
            <person name="Anderson C."/>
            <person name="Salamov A."/>
            <person name="Aerts A."/>
            <person name="Riley R."/>
            <person name="Clum A."/>
            <person name="Lindquist E."/>
            <person name="Ence D."/>
            <person name="Campbell M."/>
            <person name="Kronenberg Z."/>
            <person name="Feau N."/>
            <person name="Dhillon B."/>
            <person name="Hamelin R."/>
            <person name="Burleigh J."/>
            <person name="Smith J."/>
            <person name="Yandell M."/>
            <person name="Nelson C."/>
            <person name="Grigoriev I."/>
            <person name="Davis J."/>
        </authorList>
    </citation>
    <scope>NUCLEOTIDE SEQUENCE</scope>
    <source>
        <strain evidence="8">G11</strain>
    </source>
</reference>
<dbReference type="GO" id="GO:0006552">
    <property type="term" value="P:L-leucine catabolic process"/>
    <property type="evidence" value="ECO:0007669"/>
    <property type="project" value="TreeGrafter"/>
</dbReference>
<comment type="similarity">
    <text evidence="2">Belongs to the HMG-CoA lyase family.</text>
</comment>
<dbReference type="Proteomes" id="UP000886653">
    <property type="component" value="Unassembled WGS sequence"/>
</dbReference>
<evidence type="ECO:0000256" key="4">
    <source>
        <dbReference type="ARBA" id="ARBA00022723"/>
    </source>
</evidence>
<keyword evidence="9" id="KW-1185">Reference proteome</keyword>